<dbReference type="Gene3D" id="3.40.50.450">
    <property type="match status" value="1"/>
</dbReference>
<evidence type="ECO:0000256" key="6">
    <source>
        <dbReference type="ARBA" id="ARBA00022490"/>
    </source>
</evidence>
<sequence length="319" mass="33950">MKRICVLTSGGDAPGMNAAIRAVTRKGIRTGMEVYGIGHGYKGLIEGDIRLMNIAHVGDIIHRGGTVLKTARCEEFKTDKGIDKAVENINKAKLDSIIAIGGDGTLKGALELVKRGINVQFIPATIDNDLGYCAYSIGFDTAVNTVVNAANGIRETGMSHDKTTIIEVMGRNCGDIALMSGLAGGADAVLIPEVKSDIAKIIDKIKEGISRQKKNSIIIRAEGADISTEELTEEIKMGIGEDVRTVILGYLQRGGSPTALDRNMATLMGSEAVRLISEDKPSTAIGFDGQKVTLVDLKIADNIENKVRADLLELVMTLA</sequence>
<comment type="subcellular location">
    <subcellularLocation>
        <location evidence="3">Cytoplasm</location>
    </subcellularLocation>
</comment>
<protein>
    <recommendedName>
        <fullName evidence="5">6-phosphofructokinase</fullName>
        <ecNumber evidence="5">2.7.1.11</ecNumber>
    </recommendedName>
</protein>
<keyword evidence="7" id="KW-0808">Transferase</keyword>
<dbReference type="PANTHER" id="PTHR13697">
    <property type="entry name" value="PHOSPHOFRUCTOKINASE"/>
    <property type="match status" value="1"/>
</dbReference>
<name>A0ABR9QVX2_9FIRM</name>
<dbReference type="SUPFAM" id="SSF53784">
    <property type="entry name" value="Phosphofructokinase"/>
    <property type="match status" value="1"/>
</dbReference>
<evidence type="ECO:0000256" key="3">
    <source>
        <dbReference type="ARBA" id="ARBA00004496"/>
    </source>
</evidence>
<evidence type="ECO:0000256" key="10">
    <source>
        <dbReference type="ARBA" id="ARBA00022777"/>
    </source>
</evidence>
<evidence type="ECO:0000256" key="14">
    <source>
        <dbReference type="ARBA" id="ARBA00038478"/>
    </source>
</evidence>
<keyword evidence="12" id="KW-0460">Magnesium</keyword>
<gene>
    <name evidence="17" type="ORF">INF20_01880</name>
</gene>
<evidence type="ECO:0000256" key="2">
    <source>
        <dbReference type="ARBA" id="ARBA00002659"/>
    </source>
</evidence>
<evidence type="ECO:0000256" key="11">
    <source>
        <dbReference type="ARBA" id="ARBA00022840"/>
    </source>
</evidence>
<dbReference type="InterPro" id="IPR000023">
    <property type="entry name" value="Phosphofructokinase_dom"/>
</dbReference>
<evidence type="ECO:0000256" key="8">
    <source>
        <dbReference type="ARBA" id="ARBA00022723"/>
    </source>
</evidence>
<dbReference type="EC" id="2.7.1.11" evidence="5"/>
<evidence type="ECO:0000313" key="17">
    <source>
        <dbReference type="EMBL" id="MBE5035027.1"/>
    </source>
</evidence>
<organism evidence="17 18">
    <name type="scientific">Gallibacter intestinalis</name>
    <dbReference type="NCBI Taxonomy" id="2779356"/>
    <lineage>
        <taxon>Bacteria</taxon>
        <taxon>Bacillati</taxon>
        <taxon>Bacillota</taxon>
        <taxon>Clostridia</taxon>
        <taxon>Eubacteriales</taxon>
        <taxon>Eubacteriaceae</taxon>
        <taxon>Gallibacter</taxon>
    </lineage>
</organism>
<evidence type="ECO:0000256" key="1">
    <source>
        <dbReference type="ARBA" id="ARBA00001946"/>
    </source>
</evidence>
<evidence type="ECO:0000256" key="9">
    <source>
        <dbReference type="ARBA" id="ARBA00022741"/>
    </source>
</evidence>
<feature type="domain" description="Phosphofructokinase" evidence="16">
    <location>
        <begin position="3"/>
        <end position="276"/>
    </location>
</feature>
<evidence type="ECO:0000256" key="13">
    <source>
        <dbReference type="ARBA" id="ARBA00023152"/>
    </source>
</evidence>
<comment type="caution">
    <text evidence="17">The sequence shown here is derived from an EMBL/GenBank/DDBJ whole genome shotgun (WGS) entry which is preliminary data.</text>
</comment>
<reference evidence="17 18" key="1">
    <citation type="submission" date="2020-10" db="EMBL/GenBank/DDBJ databases">
        <title>ChiBAC.</title>
        <authorList>
            <person name="Zenner C."/>
            <person name="Hitch T.C.A."/>
            <person name="Clavel T."/>
        </authorList>
    </citation>
    <scope>NUCLEOTIDE SEQUENCE [LARGE SCALE GENOMIC DNA]</scope>
    <source>
        <strain evidence="17 18">DSM 108706</strain>
    </source>
</reference>
<evidence type="ECO:0000313" key="18">
    <source>
        <dbReference type="Proteomes" id="UP001516588"/>
    </source>
</evidence>
<dbReference type="PIRSF" id="PIRSF000532">
    <property type="entry name" value="ATP_PFK_prok"/>
    <property type="match status" value="1"/>
</dbReference>
<dbReference type="NCBIfam" id="NF002872">
    <property type="entry name" value="PRK03202.1"/>
    <property type="match status" value="1"/>
</dbReference>
<dbReference type="InterPro" id="IPR012003">
    <property type="entry name" value="ATP_PFK_prok-type"/>
</dbReference>
<keyword evidence="9" id="KW-0547">Nucleotide-binding</keyword>
<evidence type="ECO:0000256" key="12">
    <source>
        <dbReference type="ARBA" id="ARBA00022842"/>
    </source>
</evidence>
<comment type="similarity">
    <text evidence="14">Belongs to the phosphofructokinase type A (PFKA) family.</text>
</comment>
<dbReference type="InterPro" id="IPR022953">
    <property type="entry name" value="ATP_PFK"/>
</dbReference>
<dbReference type="Pfam" id="PF00365">
    <property type="entry name" value="PFK"/>
    <property type="match status" value="1"/>
</dbReference>
<proteinExistence type="inferred from homology"/>
<evidence type="ECO:0000256" key="5">
    <source>
        <dbReference type="ARBA" id="ARBA00012055"/>
    </source>
</evidence>
<keyword evidence="10" id="KW-0418">Kinase</keyword>
<accession>A0ABR9QVX2</accession>
<dbReference type="PANTHER" id="PTHR13697:SF4">
    <property type="entry name" value="ATP-DEPENDENT 6-PHOSPHOFRUCTOKINASE"/>
    <property type="match status" value="1"/>
</dbReference>
<keyword evidence="11" id="KW-0067">ATP-binding</keyword>
<comment type="function">
    <text evidence="2">Catalyzes the phosphorylation of D-fructose 6-phosphate to fructose 1,6-bisphosphate by ATP, the first committing step of glycolysis.</text>
</comment>
<keyword evidence="13" id="KW-0324">Glycolysis</keyword>
<keyword evidence="6" id="KW-0963">Cytoplasm</keyword>
<comment type="pathway">
    <text evidence="4">Carbohydrate degradation; glycolysis; D-glyceraldehyde 3-phosphate and glycerone phosphate from D-glucose: step 3/4.</text>
</comment>
<comment type="catalytic activity">
    <reaction evidence="15">
        <text>beta-D-fructose 6-phosphate + ATP = beta-D-fructose 1,6-bisphosphate + ADP + H(+)</text>
        <dbReference type="Rhea" id="RHEA:16109"/>
        <dbReference type="ChEBI" id="CHEBI:15378"/>
        <dbReference type="ChEBI" id="CHEBI:30616"/>
        <dbReference type="ChEBI" id="CHEBI:32966"/>
        <dbReference type="ChEBI" id="CHEBI:57634"/>
        <dbReference type="ChEBI" id="CHEBI:456216"/>
        <dbReference type="EC" id="2.7.1.11"/>
    </reaction>
</comment>
<evidence type="ECO:0000256" key="7">
    <source>
        <dbReference type="ARBA" id="ARBA00022679"/>
    </source>
</evidence>
<evidence type="ECO:0000259" key="16">
    <source>
        <dbReference type="Pfam" id="PF00365"/>
    </source>
</evidence>
<dbReference type="Proteomes" id="UP001516588">
    <property type="component" value="Unassembled WGS sequence"/>
</dbReference>
<keyword evidence="8" id="KW-0479">Metal-binding</keyword>
<dbReference type="EMBL" id="JADCKA010000002">
    <property type="protein sequence ID" value="MBE5035027.1"/>
    <property type="molecule type" value="Genomic_DNA"/>
</dbReference>
<keyword evidence="18" id="KW-1185">Reference proteome</keyword>
<comment type="cofactor">
    <cofactor evidence="1">
        <name>Mg(2+)</name>
        <dbReference type="ChEBI" id="CHEBI:18420"/>
    </cofactor>
</comment>
<dbReference type="InterPro" id="IPR035966">
    <property type="entry name" value="PKF_sf"/>
</dbReference>
<evidence type="ECO:0000256" key="15">
    <source>
        <dbReference type="ARBA" id="ARBA00048070"/>
    </source>
</evidence>
<evidence type="ECO:0000256" key="4">
    <source>
        <dbReference type="ARBA" id="ARBA00004679"/>
    </source>
</evidence>
<dbReference type="Gene3D" id="3.40.50.460">
    <property type="entry name" value="Phosphofructokinase domain"/>
    <property type="match status" value="1"/>
</dbReference>
<dbReference type="PRINTS" id="PR00476">
    <property type="entry name" value="PHFRCTKINASE"/>
</dbReference>